<keyword evidence="1" id="KW-1133">Transmembrane helix</keyword>
<dbReference type="AlphaFoldDB" id="A0A183DFU6"/>
<keyword evidence="2" id="KW-0732">Signal</keyword>
<organism evidence="5">
    <name type="scientific">Gongylonema pulchrum</name>
    <dbReference type="NCBI Taxonomy" id="637853"/>
    <lineage>
        <taxon>Eukaryota</taxon>
        <taxon>Metazoa</taxon>
        <taxon>Ecdysozoa</taxon>
        <taxon>Nematoda</taxon>
        <taxon>Chromadorea</taxon>
        <taxon>Rhabditida</taxon>
        <taxon>Spirurina</taxon>
        <taxon>Spiruromorpha</taxon>
        <taxon>Spiruroidea</taxon>
        <taxon>Gongylonematidae</taxon>
        <taxon>Gongylonema</taxon>
    </lineage>
</organism>
<reference evidence="5" key="1">
    <citation type="submission" date="2016-06" db="UniProtKB">
        <authorList>
            <consortium name="WormBaseParasite"/>
        </authorList>
    </citation>
    <scope>IDENTIFICATION</scope>
</reference>
<evidence type="ECO:0000313" key="5">
    <source>
        <dbReference type="WBParaSite" id="GPUH_0000759601-mRNA-1"/>
    </source>
</evidence>
<evidence type="ECO:0000256" key="1">
    <source>
        <dbReference type="SAM" id="Phobius"/>
    </source>
</evidence>
<sequence>MMVDLAFVLVLLLNAVIIDGKVDKHVDKHDGHVHEFTEPAAAHEHKAYHDHEDVFGAKMYKTLFKVKHREQLSAIKHMMKMDEQKREKLVLELILSIVKVHINIMVFSSFHRKLSFM</sequence>
<keyword evidence="1" id="KW-0812">Transmembrane</keyword>
<keyword evidence="1" id="KW-0472">Membrane</keyword>
<proteinExistence type="predicted"/>
<name>A0A183DFU6_9BILA</name>
<dbReference type="OrthoDB" id="5854099at2759"/>
<evidence type="ECO:0000256" key="2">
    <source>
        <dbReference type="SAM" id="SignalP"/>
    </source>
</evidence>
<dbReference type="Proteomes" id="UP000271098">
    <property type="component" value="Unassembled WGS sequence"/>
</dbReference>
<feature type="signal peptide" evidence="2">
    <location>
        <begin position="1"/>
        <end position="20"/>
    </location>
</feature>
<dbReference type="InterPro" id="IPR026321">
    <property type="entry name" value="CC134"/>
</dbReference>
<evidence type="ECO:0000313" key="3">
    <source>
        <dbReference type="EMBL" id="VDK58890.1"/>
    </source>
</evidence>
<dbReference type="EMBL" id="UYRT01019968">
    <property type="protein sequence ID" value="VDK58890.1"/>
    <property type="molecule type" value="Genomic_DNA"/>
</dbReference>
<gene>
    <name evidence="3" type="ORF">GPUH_LOCUS7587</name>
</gene>
<dbReference type="Pfam" id="PF15002">
    <property type="entry name" value="ERK-JNK_inhib"/>
    <property type="match status" value="1"/>
</dbReference>
<evidence type="ECO:0000313" key="4">
    <source>
        <dbReference type="Proteomes" id="UP000271098"/>
    </source>
</evidence>
<accession>A0A183DFU6</accession>
<keyword evidence="4" id="KW-1185">Reference proteome</keyword>
<dbReference type="WBParaSite" id="GPUH_0000759601-mRNA-1">
    <property type="protein sequence ID" value="GPUH_0000759601-mRNA-1"/>
    <property type="gene ID" value="GPUH_0000759601"/>
</dbReference>
<reference evidence="3 4" key="2">
    <citation type="submission" date="2018-11" db="EMBL/GenBank/DDBJ databases">
        <authorList>
            <consortium name="Pathogen Informatics"/>
        </authorList>
    </citation>
    <scope>NUCLEOTIDE SEQUENCE [LARGE SCALE GENOMIC DNA]</scope>
</reference>
<feature type="transmembrane region" description="Helical" evidence="1">
    <location>
        <begin position="89"/>
        <end position="110"/>
    </location>
</feature>
<feature type="chain" id="PRO_5043138730" evidence="2">
    <location>
        <begin position="21"/>
        <end position="117"/>
    </location>
</feature>
<protein>
    <submittedName>
        <fullName evidence="5">Kininogen-1</fullName>
    </submittedName>
</protein>